<name>A0A9Q0R2V8_9MAGN</name>
<dbReference type="InterPro" id="IPR032675">
    <property type="entry name" value="LRR_dom_sf"/>
</dbReference>
<feature type="domain" description="F-box" evidence="2">
    <location>
        <begin position="50"/>
        <end position="104"/>
    </location>
</feature>
<dbReference type="Pfam" id="PF00646">
    <property type="entry name" value="F-box"/>
    <property type="match status" value="1"/>
</dbReference>
<dbReference type="PANTHER" id="PTHR34145">
    <property type="entry name" value="OS02G0105600 PROTEIN"/>
    <property type="match status" value="1"/>
</dbReference>
<feature type="compositionally biased region" description="Basic and acidic residues" evidence="1">
    <location>
        <begin position="520"/>
        <end position="529"/>
    </location>
</feature>
<dbReference type="InterPro" id="IPR036047">
    <property type="entry name" value="F-box-like_dom_sf"/>
</dbReference>
<dbReference type="Pfam" id="PF23622">
    <property type="entry name" value="LRR_At1g61320_AtMIF1"/>
    <property type="match status" value="1"/>
</dbReference>
<evidence type="ECO:0000313" key="3">
    <source>
        <dbReference type="EMBL" id="KAJ4980895.1"/>
    </source>
</evidence>
<reference evidence="3" key="1">
    <citation type="journal article" date="2023" name="Plant J.">
        <title>The genome of the king protea, Protea cynaroides.</title>
        <authorList>
            <person name="Chang J."/>
            <person name="Duong T.A."/>
            <person name="Schoeman C."/>
            <person name="Ma X."/>
            <person name="Roodt D."/>
            <person name="Barker N."/>
            <person name="Li Z."/>
            <person name="Van de Peer Y."/>
            <person name="Mizrachi E."/>
        </authorList>
    </citation>
    <scope>NUCLEOTIDE SEQUENCE</scope>
    <source>
        <tissue evidence="3">Young leaves</tissue>
    </source>
</reference>
<protein>
    <recommendedName>
        <fullName evidence="2">F-box domain-containing protein</fullName>
    </recommendedName>
</protein>
<feature type="region of interest" description="Disordered" evidence="1">
    <location>
        <begin position="505"/>
        <end position="529"/>
    </location>
</feature>
<dbReference type="InterPro" id="IPR053781">
    <property type="entry name" value="F-box_AtFBL13-like"/>
</dbReference>
<evidence type="ECO:0000313" key="4">
    <source>
        <dbReference type="Proteomes" id="UP001141806"/>
    </source>
</evidence>
<evidence type="ECO:0000256" key="1">
    <source>
        <dbReference type="SAM" id="MobiDB-lite"/>
    </source>
</evidence>
<dbReference type="InterPro" id="IPR055357">
    <property type="entry name" value="LRR_At1g61320_AtMIF1"/>
</dbReference>
<dbReference type="PROSITE" id="PS50181">
    <property type="entry name" value="FBOX"/>
    <property type="match status" value="1"/>
</dbReference>
<dbReference type="Gene3D" id="1.20.1280.50">
    <property type="match status" value="1"/>
</dbReference>
<comment type="caution">
    <text evidence="3">The sequence shown here is derived from an EMBL/GenBank/DDBJ whole genome shotgun (WGS) entry which is preliminary data.</text>
</comment>
<accession>A0A9Q0R2V8</accession>
<sequence>MEESLVPTEIEESLVPTEMEESLVPAAMAYSCDEVKMEMMESRKSNKETCNRISHLPEPILHHILSFLSTKDVLRTSILSKSWSNLWTSIPVLDFDESKFYDKEVMFYYHGKPGSGKDDDKMWERKKRFADLIDESLLLHQDQNIRELKISFHHLNDSVLMNRVDPWVRFALTNAFVFHLDFTSEPDEYCPVDWYQLPPCPLPSKLLKVLALNFCLFDPSEHKSFPCLETVILTQVQLLDTSVQDLIANSPHLESLHLKSCWVPSEYILIDDPRSQLKHLRLESNHVEDYYISVPSLLHIQFAGKMPSEIYAENLSKMIDAKLEFQQDFLNSIDGDMVCELLNVMDHVRALTLSDFCLQVLPLWKNGLEGLRESLPSPLYNLKHLTVQTDLNNCAFVGLACLLRSSPNLEAFSIDFGFNDKGLAFYDNDMSDEYMRISKLDDENEFWELQLLLFPCLTHLEKVEINGFGGRKREMGNLLVFVTLYDSEIVFGLIFYDMMHSTNNDTEEEPPLRRGNHERKRPEALSDYV</sequence>
<dbReference type="CDD" id="cd22160">
    <property type="entry name" value="F-box_AtFBL13-like"/>
    <property type="match status" value="1"/>
</dbReference>
<proteinExistence type="predicted"/>
<gene>
    <name evidence="3" type="ORF">NE237_031732</name>
</gene>
<dbReference type="SUPFAM" id="SSF52047">
    <property type="entry name" value="RNI-like"/>
    <property type="match status" value="1"/>
</dbReference>
<dbReference type="Proteomes" id="UP001141806">
    <property type="component" value="Unassembled WGS sequence"/>
</dbReference>
<dbReference type="InterPro" id="IPR001810">
    <property type="entry name" value="F-box_dom"/>
</dbReference>
<keyword evidence="4" id="KW-1185">Reference proteome</keyword>
<evidence type="ECO:0000259" key="2">
    <source>
        <dbReference type="PROSITE" id="PS50181"/>
    </source>
</evidence>
<dbReference type="SUPFAM" id="SSF81383">
    <property type="entry name" value="F-box domain"/>
    <property type="match status" value="1"/>
</dbReference>
<dbReference type="InterPro" id="IPR053772">
    <property type="entry name" value="At1g61320/At1g61330-like"/>
</dbReference>
<dbReference type="Gene3D" id="3.80.10.10">
    <property type="entry name" value="Ribonuclease Inhibitor"/>
    <property type="match status" value="1"/>
</dbReference>
<dbReference type="PANTHER" id="PTHR34145:SF51">
    <property type="entry name" value="FBD DOMAIN-CONTAINING PROTEIN"/>
    <property type="match status" value="1"/>
</dbReference>
<dbReference type="SMART" id="SM00256">
    <property type="entry name" value="FBOX"/>
    <property type="match status" value="1"/>
</dbReference>
<dbReference type="OrthoDB" id="1939276at2759"/>
<organism evidence="3 4">
    <name type="scientific">Protea cynaroides</name>
    <dbReference type="NCBI Taxonomy" id="273540"/>
    <lineage>
        <taxon>Eukaryota</taxon>
        <taxon>Viridiplantae</taxon>
        <taxon>Streptophyta</taxon>
        <taxon>Embryophyta</taxon>
        <taxon>Tracheophyta</taxon>
        <taxon>Spermatophyta</taxon>
        <taxon>Magnoliopsida</taxon>
        <taxon>Proteales</taxon>
        <taxon>Proteaceae</taxon>
        <taxon>Protea</taxon>
    </lineage>
</organism>
<dbReference type="AlphaFoldDB" id="A0A9Q0R2V8"/>
<dbReference type="EMBL" id="JAMYWD010000001">
    <property type="protein sequence ID" value="KAJ4980895.1"/>
    <property type="molecule type" value="Genomic_DNA"/>
</dbReference>